<sequence>MHGIAVLLPRTRVATARRALQGGHYVRVVHVVLAAVHVLQQAADIHVLLRIPGLRAQLARVGIEARETGATDARGGIGEAQVDHLRFQADDLEQLRATTGPCRTPCGSC</sequence>
<dbReference type="AlphaFoldDB" id="A0A9P6XPW1"/>
<proteinExistence type="predicted"/>
<accession>A0A9P6XPW1</accession>
<evidence type="ECO:0000313" key="1">
    <source>
        <dbReference type="EMBL" id="KAG1529868.1"/>
    </source>
</evidence>
<gene>
    <name evidence="1" type="ORF">G6F50_017704</name>
</gene>
<dbReference type="EMBL" id="JAANIU010013810">
    <property type="protein sequence ID" value="KAG1529868.1"/>
    <property type="molecule type" value="Genomic_DNA"/>
</dbReference>
<dbReference type="Proteomes" id="UP000740926">
    <property type="component" value="Unassembled WGS sequence"/>
</dbReference>
<reference evidence="1 2" key="1">
    <citation type="journal article" date="2020" name="Microb. Genom.">
        <title>Genetic diversity of clinical and environmental Mucorales isolates obtained from an investigation of mucormycosis cases among solid organ transplant recipients.</title>
        <authorList>
            <person name="Nguyen M.H."/>
            <person name="Kaul D."/>
            <person name="Muto C."/>
            <person name="Cheng S.J."/>
            <person name="Richter R.A."/>
            <person name="Bruno V.M."/>
            <person name="Liu G."/>
            <person name="Beyhan S."/>
            <person name="Sundermann A.J."/>
            <person name="Mounaud S."/>
            <person name="Pasculle A.W."/>
            <person name="Nierman W.C."/>
            <person name="Driscoll E."/>
            <person name="Cumbie R."/>
            <person name="Clancy C.J."/>
            <person name="Dupont C.L."/>
        </authorList>
    </citation>
    <scope>NUCLEOTIDE SEQUENCE [LARGE SCALE GENOMIC DNA]</scope>
    <source>
        <strain evidence="1 2">GL24</strain>
    </source>
</reference>
<name>A0A9P6XPW1_9FUNG</name>
<protein>
    <submittedName>
        <fullName evidence="1">Uncharacterized protein</fullName>
    </submittedName>
</protein>
<organism evidence="1 2">
    <name type="scientific">Rhizopus delemar</name>
    <dbReference type="NCBI Taxonomy" id="936053"/>
    <lineage>
        <taxon>Eukaryota</taxon>
        <taxon>Fungi</taxon>
        <taxon>Fungi incertae sedis</taxon>
        <taxon>Mucoromycota</taxon>
        <taxon>Mucoromycotina</taxon>
        <taxon>Mucoromycetes</taxon>
        <taxon>Mucorales</taxon>
        <taxon>Mucorineae</taxon>
        <taxon>Rhizopodaceae</taxon>
        <taxon>Rhizopus</taxon>
    </lineage>
</organism>
<keyword evidence="2" id="KW-1185">Reference proteome</keyword>
<evidence type="ECO:0000313" key="2">
    <source>
        <dbReference type="Proteomes" id="UP000740926"/>
    </source>
</evidence>
<comment type="caution">
    <text evidence="1">The sequence shown here is derived from an EMBL/GenBank/DDBJ whole genome shotgun (WGS) entry which is preliminary data.</text>
</comment>
<dbReference type="AntiFam" id="ANF00199">
    <property type="entry name" value="Shadow ORF (opposite gltB)"/>
</dbReference>